<evidence type="ECO:0000313" key="2">
    <source>
        <dbReference type="Proteomes" id="UP000001299"/>
    </source>
</evidence>
<gene>
    <name evidence="1" type="ordered locus">bpr_II212</name>
</gene>
<dbReference type="AlphaFoldDB" id="E0S418"/>
<sequence length="85" mass="9757">MDSLPSFNQFKLIFPAYTEAFKINAKSALEILFVPTNTIKKVATGGYRTYATEPNDIIVVPQDNTLFRQPNYRPITNLSRKQKFN</sequence>
<dbReference type="KEGG" id="bpb:bpr_II212"/>
<organism evidence="1 2">
    <name type="scientific">Butyrivibrio proteoclasticus (strain ATCC 51982 / DSM 14932 / B316)</name>
    <name type="common">Clostridium proteoclasticum</name>
    <dbReference type="NCBI Taxonomy" id="515622"/>
    <lineage>
        <taxon>Bacteria</taxon>
        <taxon>Bacillati</taxon>
        <taxon>Bacillota</taxon>
        <taxon>Clostridia</taxon>
        <taxon>Lachnospirales</taxon>
        <taxon>Lachnospiraceae</taxon>
        <taxon>Butyrivibrio</taxon>
    </lineage>
</organism>
<reference evidence="1 2" key="1">
    <citation type="journal article" date="2010" name="PLoS ONE">
        <title>The glycobiome of the rumen bacterium Butyrivibrio proteoclasticus B316(T) highlights adaptation to a polysaccharide-rich environment.</title>
        <authorList>
            <person name="Kelly W.J."/>
            <person name="Leahy S.C."/>
            <person name="Altermann E."/>
            <person name="Yeoman C.J."/>
            <person name="Dunne J.C."/>
            <person name="Kong Z."/>
            <person name="Pacheco D.M."/>
            <person name="Li D."/>
            <person name="Noel S.J."/>
            <person name="Moon C.D."/>
            <person name="Cookson A.L."/>
            <person name="Attwood G.T."/>
        </authorList>
    </citation>
    <scope>NUCLEOTIDE SEQUENCE [LARGE SCALE GENOMIC DNA]</scope>
    <source>
        <strain evidence="2">ATCC 51982 / DSM 14932 / B316</strain>
        <plasmid evidence="2">Plasmid pCY360</plasmid>
    </source>
</reference>
<dbReference type="Proteomes" id="UP000001299">
    <property type="component" value="Plasmid pCY360"/>
</dbReference>
<evidence type="ECO:0000313" key="1">
    <source>
        <dbReference type="EMBL" id="ADL36150.1"/>
    </source>
</evidence>
<proteinExistence type="predicted"/>
<protein>
    <submittedName>
        <fullName evidence="1">Uncharacterized protein</fullName>
    </submittedName>
</protein>
<dbReference type="HOGENOM" id="CLU_2506460_0_0_9"/>
<dbReference type="RefSeq" id="WP_013282799.1">
    <property type="nucleotide sequence ID" value="NC_014389.1"/>
</dbReference>
<dbReference type="EMBL" id="CP001812">
    <property type="protein sequence ID" value="ADL36150.1"/>
    <property type="molecule type" value="Genomic_DNA"/>
</dbReference>
<keyword evidence="1" id="KW-0614">Plasmid</keyword>
<name>E0S418_BUTPB</name>
<keyword evidence="2" id="KW-1185">Reference proteome</keyword>
<accession>E0S418</accession>
<geneLocation type="plasmid" evidence="1 2">
    <name>pCY360</name>
</geneLocation>